<dbReference type="RefSeq" id="WP_130492676.1">
    <property type="nucleotide sequence ID" value="NZ_SGXD01000002.1"/>
</dbReference>
<dbReference type="EMBL" id="SGXD01000002">
    <property type="protein sequence ID" value="RZS90187.1"/>
    <property type="molecule type" value="Genomic_DNA"/>
</dbReference>
<sequence length="649" mass="66800">MTAGSTRLLAGRVLAVGSTAPAAAVLAALAVWEPLLVAGRLTPLAALLTGVPAALLAAVPVGLGAARRAVAAPPVAVAALLLLTVAFGVLAAGWDSQNVVLRRDPGSYALLSSWVADHGSRDVPVQWDRFGGRDPALSAASPAYYPGGDSLVPQFLSGAPMAFAAGRWIGGTSALLATPAVLGALGLLAFAGLAWRLVGAWPAVLATALLGTAYPVLHVARSTYSEPLALLALAAGLALLLDADESAVRRDSAWLALAAGGVLGVATLARIEALREVALLLPVAVAVGLRSRLRGGALAVGLALGTGLGLLDGYAEAYPYLDEIRDSVRPLVALLVALAVAGVALVALDAHRPLPRLRVLRRGSPLGPLLVLLVAAGLAVRPWVSPGRQDPASGGGRAVRAMQAVEHLPLDGSRTYTEQVPHWVAWWVGWPAVVLAVLGALLLVRRAPAVVLVLGGSAVLVALRVGITPDHPWADRRLVPSALPVVALCSAAVVGRVAGRSWWRRVVAAAGVLALLVPAAHATWPLLGKRTEVGEPEAVAQACAALRPGDVAFLLDLRARREWSQPLRGTCGVPSVGVLDRTRLPELMAAARRAGSTPVLVAATYPDRVGAAGLDPVHVVHLVTSEDARVLSSRPSGTVRLYVDLWLGR</sequence>
<evidence type="ECO:0000256" key="1">
    <source>
        <dbReference type="SAM" id="Phobius"/>
    </source>
</evidence>
<reference evidence="2 3" key="1">
    <citation type="submission" date="2019-02" db="EMBL/GenBank/DDBJ databases">
        <title>Genomic Encyclopedia of Type Strains, Phase IV (KMG-IV): sequencing the most valuable type-strain genomes for metagenomic binning, comparative biology and taxonomic classification.</title>
        <authorList>
            <person name="Goeker M."/>
        </authorList>
    </citation>
    <scope>NUCLEOTIDE SEQUENCE [LARGE SCALE GENOMIC DNA]</scope>
    <source>
        <strain evidence="2 3">DSM 45622</strain>
    </source>
</reference>
<name>A0A4Q7NSV0_9ACTN</name>
<proteinExistence type="predicted"/>
<evidence type="ECO:0008006" key="4">
    <source>
        <dbReference type="Google" id="ProtNLM"/>
    </source>
</evidence>
<feature type="transmembrane region" description="Helical" evidence="1">
    <location>
        <begin position="176"/>
        <end position="194"/>
    </location>
</feature>
<dbReference type="AlphaFoldDB" id="A0A4Q7NSV0"/>
<evidence type="ECO:0000313" key="3">
    <source>
        <dbReference type="Proteomes" id="UP000293638"/>
    </source>
</evidence>
<feature type="transmembrane region" description="Helical" evidence="1">
    <location>
        <begin position="449"/>
        <end position="467"/>
    </location>
</feature>
<feature type="transmembrane region" description="Helical" evidence="1">
    <location>
        <begin position="506"/>
        <end position="527"/>
    </location>
</feature>
<feature type="transmembrane region" description="Helical" evidence="1">
    <location>
        <begin position="75"/>
        <end position="94"/>
    </location>
</feature>
<keyword evidence="1" id="KW-0812">Transmembrane</keyword>
<comment type="caution">
    <text evidence="2">The sequence shown here is derived from an EMBL/GenBank/DDBJ whole genome shotgun (WGS) entry which is preliminary data.</text>
</comment>
<dbReference type="Proteomes" id="UP000293638">
    <property type="component" value="Unassembled WGS sequence"/>
</dbReference>
<keyword evidence="3" id="KW-1185">Reference proteome</keyword>
<feature type="transmembrane region" description="Helical" evidence="1">
    <location>
        <begin position="12"/>
        <end position="32"/>
    </location>
</feature>
<protein>
    <recommendedName>
        <fullName evidence="4">Dolichyl-phosphate-mannose-protein mannosyltransferase</fullName>
    </recommendedName>
</protein>
<feature type="transmembrane region" description="Helical" evidence="1">
    <location>
        <begin position="331"/>
        <end position="351"/>
    </location>
</feature>
<feature type="transmembrane region" description="Helical" evidence="1">
    <location>
        <begin position="363"/>
        <end position="384"/>
    </location>
</feature>
<gene>
    <name evidence="2" type="ORF">EV189_1971</name>
</gene>
<keyword evidence="1" id="KW-0472">Membrane</keyword>
<accession>A0A4Q7NSV0</accession>
<keyword evidence="1" id="KW-1133">Transmembrane helix</keyword>
<feature type="transmembrane region" description="Helical" evidence="1">
    <location>
        <begin position="224"/>
        <end position="241"/>
    </location>
</feature>
<evidence type="ECO:0000313" key="2">
    <source>
        <dbReference type="EMBL" id="RZS90187.1"/>
    </source>
</evidence>
<feature type="transmembrane region" description="Helical" evidence="1">
    <location>
        <begin position="44"/>
        <end position="63"/>
    </location>
</feature>
<dbReference type="OrthoDB" id="5196235at2"/>
<feature type="transmembrane region" description="Helical" evidence="1">
    <location>
        <begin position="200"/>
        <end position="217"/>
    </location>
</feature>
<organism evidence="2 3">
    <name type="scientific">Motilibacter rhizosphaerae</name>
    <dbReference type="NCBI Taxonomy" id="598652"/>
    <lineage>
        <taxon>Bacteria</taxon>
        <taxon>Bacillati</taxon>
        <taxon>Actinomycetota</taxon>
        <taxon>Actinomycetes</taxon>
        <taxon>Motilibacterales</taxon>
        <taxon>Motilibacteraceae</taxon>
        <taxon>Motilibacter</taxon>
    </lineage>
</organism>
<feature type="transmembrane region" description="Helical" evidence="1">
    <location>
        <begin position="424"/>
        <end position="444"/>
    </location>
</feature>
<feature type="transmembrane region" description="Helical" evidence="1">
    <location>
        <begin position="292"/>
        <end position="311"/>
    </location>
</feature>
<feature type="transmembrane region" description="Helical" evidence="1">
    <location>
        <begin position="479"/>
        <end position="499"/>
    </location>
</feature>